<feature type="binding site" evidence="9">
    <location>
        <position position="290"/>
    </location>
    <ligand>
        <name>Mn(2+)</name>
        <dbReference type="ChEBI" id="CHEBI:29035"/>
        <label>2</label>
    </ligand>
</feature>
<dbReference type="Gene3D" id="3.40.220.10">
    <property type="entry name" value="Leucine Aminopeptidase, subunit E, domain 1"/>
    <property type="match status" value="1"/>
</dbReference>
<evidence type="ECO:0000256" key="2">
    <source>
        <dbReference type="ARBA" id="ARBA00000967"/>
    </source>
</evidence>
<comment type="catalytic activity">
    <reaction evidence="1 9">
        <text>Release of an N-terminal amino acid, Xaa-|-Yaa-, in which Xaa is preferably Leu, but may be other amino acids including Pro although not Arg or Lys, and Yaa may be Pro. Amino acid amides and methyl esters are also readily hydrolyzed, but rates on arylamides are exceedingly low.</text>
        <dbReference type="EC" id="3.4.11.1"/>
    </reaction>
</comment>
<keyword evidence="6 9" id="KW-0479">Metal-binding</keyword>
<dbReference type="Gene3D" id="3.40.630.10">
    <property type="entry name" value="Zn peptidases"/>
    <property type="match status" value="1"/>
</dbReference>
<evidence type="ECO:0000313" key="12">
    <source>
        <dbReference type="Proteomes" id="UP001320119"/>
    </source>
</evidence>
<dbReference type="FunFam" id="3.40.630.10:FF:000004">
    <property type="entry name" value="Probable cytosol aminopeptidase"/>
    <property type="match status" value="1"/>
</dbReference>
<evidence type="ECO:0000313" key="11">
    <source>
        <dbReference type="EMBL" id="BCD99530.1"/>
    </source>
</evidence>
<dbReference type="PRINTS" id="PR00481">
    <property type="entry name" value="LAMNOPPTDASE"/>
</dbReference>
<dbReference type="EC" id="3.4.11.1" evidence="9"/>
<dbReference type="InterPro" id="IPR000819">
    <property type="entry name" value="Peptidase_M17_C"/>
</dbReference>
<evidence type="ECO:0000256" key="9">
    <source>
        <dbReference type="HAMAP-Rule" id="MF_00181"/>
    </source>
</evidence>
<keyword evidence="4 9" id="KW-0031">Aminopeptidase</keyword>
<comment type="cofactor">
    <cofactor evidence="9">
        <name>Mn(2+)</name>
        <dbReference type="ChEBI" id="CHEBI:29035"/>
    </cofactor>
    <text evidence="9">Binds 2 manganese ions per subunit.</text>
</comment>
<keyword evidence="5 9" id="KW-0645">Protease</keyword>
<dbReference type="InterPro" id="IPR043472">
    <property type="entry name" value="Macro_dom-like"/>
</dbReference>
<dbReference type="GO" id="GO:0006508">
    <property type="term" value="P:proteolysis"/>
    <property type="evidence" value="ECO:0007669"/>
    <property type="project" value="UniProtKB-KW"/>
</dbReference>
<comment type="subcellular location">
    <subcellularLocation>
        <location evidence="9">Cytoplasm</location>
    </subcellularLocation>
</comment>
<dbReference type="GO" id="GO:0030145">
    <property type="term" value="F:manganese ion binding"/>
    <property type="evidence" value="ECO:0007669"/>
    <property type="project" value="UniProtKB-UniRule"/>
</dbReference>
<dbReference type="GO" id="GO:0070006">
    <property type="term" value="F:metalloaminopeptidase activity"/>
    <property type="evidence" value="ECO:0007669"/>
    <property type="project" value="InterPro"/>
</dbReference>
<feature type="active site" evidence="9">
    <location>
        <position position="279"/>
    </location>
</feature>
<dbReference type="InterPro" id="IPR008283">
    <property type="entry name" value="Peptidase_M17_N"/>
</dbReference>
<sequence>MEFLCKTASFNQYKSDCAVVFINLSKSLSALAKAVDAVCDGGLSRLIKTGDLNTDTTNTAWIYPSSSKTPRVLAIATTATAKEPAKDDAVKKLAATAAKCLAKKGIKQAFVHCDDLTLGHAEHSTIGHIVSQEFTTELYRYTHTKPGHDALPELQKVTLAHGQSTSVSALKKGCLQGHGLGLGINVAKELGNLPGNICTPTYLAEQAKLLAKNNAKFTTKIVEAAEMKKLGMGSLLSVSAGSDQPPKLIVMEYKGKVSKSPNVIVGKGITFDTGGISLKPGVGMDEMKFDMCGAASVLGTMHALVALKANVHVIGVIAAAENMPSGGATKPGDVVTSMSGRTIEVLNTDAEGRLVLCDALTYVERFKPKSVVDIATLTGACVIALGNHATGLFANNQELADKLLLAGQSTQDRAWQMPLWDEYKKSLKSNFADLANIGGREGGSITAACFLSYFTESYPWAHLDIAGTAWHSGANKGATGRPVSLLVNYLVNNA</sequence>
<dbReference type="SUPFAM" id="SSF52949">
    <property type="entry name" value="Macro domain-like"/>
    <property type="match status" value="1"/>
</dbReference>
<keyword evidence="7 9" id="KW-0378">Hydrolase</keyword>
<dbReference type="PANTHER" id="PTHR11963">
    <property type="entry name" value="LEUCINE AMINOPEPTIDASE-RELATED"/>
    <property type="match status" value="1"/>
</dbReference>
<feature type="binding site" evidence="9">
    <location>
        <position position="351"/>
    </location>
    <ligand>
        <name>Mn(2+)</name>
        <dbReference type="ChEBI" id="CHEBI:29035"/>
        <label>2</label>
    </ligand>
</feature>
<dbReference type="AlphaFoldDB" id="A0AAN1WL15"/>
<protein>
    <recommendedName>
        <fullName evidence="9">Probable cytosol aminopeptidase</fullName>
        <ecNumber evidence="9">3.4.11.1</ecNumber>
    </recommendedName>
    <alternativeName>
        <fullName evidence="9">Leucine aminopeptidase</fullName>
        <shortName evidence="9">LAP</shortName>
        <ecNumber evidence="9">3.4.11.10</ecNumber>
    </alternativeName>
    <alternativeName>
        <fullName evidence="9">Leucyl aminopeptidase</fullName>
    </alternativeName>
</protein>
<evidence type="ECO:0000256" key="3">
    <source>
        <dbReference type="ARBA" id="ARBA00009528"/>
    </source>
</evidence>
<keyword evidence="8 9" id="KW-0464">Manganese</keyword>
<evidence type="ECO:0000256" key="4">
    <source>
        <dbReference type="ARBA" id="ARBA00022438"/>
    </source>
</evidence>
<dbReference type="EMBL" id="AP023086">
    <property type="protein sequence ID" value="BCD99530.1"/>
    <property type="molecule type" value="Genomic_DNA"/>
</dbReference>
<feature type="binding site" evidence="9">
    <location>
        <position position="272"/>
    </location>
    <ligand>
        <name>Mn(2+)</name>
        <dbReference type="ChEBI" id="CHEBI:29035"/>
        <label>2</label>
    </ligand>
</feature>
<feature type="binding site" evidence="9">
    <location>
        <position position="272"/>
    </location>
    <ligand>
        <name>Mn(2+)</name>
        <dbReference type="ChEBI" id="CHEBI:29035"/>
        <label>1</label>
    </ligand>
</feature>
<dbReference type="HAMAP" id="MF_00181">
    <property type="entry name" value="Cytosol_peptidase_M17"/>
    <property type="match status" value="1"/>
</dbReference>
<evidence type="ECO:0000256" key="6">
    <source>
        <dbReference type="ARBA" id="ARBA00022723"/>
    </source>
</evidence>
<dbReference type="RefSeq" id="WP_236984796.1">
    <property type="nucleotide sequence ID" value="NZ_AP023086.1"/>
</dbReference>
<comment type="similarity">
    <text evidence="3 9">Belongs to the peptidase M17 family.</text>
</comment>
<keyword evidence="9" id="KW-0963">Cytoplasm</keyword>
<dbReference type="Pfam" id="PF00883">
    <property type="entry name" value="Peptidase_M17"/>
    <property type="match status" value="1"/>
</dbReference>
<evidence type="ECO:0000256" key="1">
    <source>
        <dbReference type="ARBA" id="ARBA00000135"/>
    </source>
</evidence>
<dbReference type="EC" id="3.4.11.10" evidence="9"/>
<dbReference type="CDD" id="cd00433">
    <property type="entry name" value="Peptidase_M17"/>
    <property type="match status" value="1"/>
</dbReference>
<feature type="domain" description="Cytosol aminopeptidase" evidence="10">
    <location>
        <begin position="347"/>
        <end position="354"/>
    </location>
</feature>
<dbReference type="KEGG" id="marq:MARGE09_P3732"/>
<proteinExistence type="inferred from homology"/>
<comment type="function">
    <text evidence="9">Presumably involved in the processing and regular turnover of intracellular proteins. Catalyzes the removal of unsubstituted N-terminal amino acids from various peptides.</text>
</comment>
<reference evidence="11 12" key="1">
    <citation type="journal article" date="2022" name="IScience">
        <title>An ultrasensitive nanofiber-based assay for enzymatic hydrolysis and deep-sea microbial degradation of cellulose.</title>
        <authorList>
            <person name="Tsudome M."/>
            <person name="Tachioka M."/>
            <person name="Miyazaki M."/>
            <person name="Uchimura K."/>
            <person name="Tsuda M."/>
            <person name="Takaki Y."/>
            <person name="Deguchi S."/>
        </authorList>
    </citation>
    <scope>NUCLEOTIDE SEQUENCE [LARGE SCALE GENOMIC DNA]</scope>
    <source>
        <strain evidence="11 12">GE09</strain>
    </source>
</reference>
<dbReference type="InterPro" id="IPR023042">
    <property type="entry name" value="Peptidase_M17_leu_NH2_pept"/>
</dbReference>
<dbReference type="PROSITE" id="PS00631">
    <property type="entry name" value="CYTOSOL_AP"/>
    <property type="match status" value="1"/>
</dbReference>
<dbReference type="GO" id="GO:0005737">
    <property type="term" value="C:cytoplasm"/>
    <property type="evidence" value="ECO:0007669"/>
    <property type="project" value="UniProtKB-SubCell"/>
</dbReference>
<feature type="binding site" evidence="9">
    <location>
        <position position="351"/>
    </location>
    <ligand>
        <name>Mn(2+)</name>
        <dbReference type="ChEBI" id="CHEBI:29035"/>
        <label>1</label>
    </ligand>
</feature>
<dbReference type="Proteomes" id="UP001320119">
    <property type="component" value="Chromosome"/>
</dbReference>
<feature type="binding site" evidence="9">
    <location>
        <position position="267"/>
    </location>
    <ligand>
        <name>Mn(2+)</name>
        <dbReference type="ChEBI" id="CHEBI:29035"/>
        <label>2</label>
    </ligand>
</feature>
<comment type="catalytic activity">
    <reaction evidence="2 9">
        <text>Release of an N-terminal amino acid, preferentially leucine, but not glutamic or aspartic acids.</text>
        <dbReference type="EC" id="3.4.11.10"/>
    </reaction>
</comment>
<dbReference type="SUPFAM" id="SSF53187">
    <property type="entry name" value="Zn-dependent exopeptidases"/>
    <property type="match status" value="1"/>
</dbReference>
<feature type="active site" evidence="9">
    <location>
        <position position="353"/>
    </location>
</feature>
<dbReference type="InterPro" id="IPR011356">
    <property type="entry name" value="Leucine_aapep/pepB"/>
</dbReference>
<evidence type="ECO:0000256" key="7">
    <source>
        <dbReference type="ARBA" id="ARBA00022801"/>
    </source>
</evidence>
<evidence type="ECO:0000259" key="10">
    <source>
        <dbReference type="PROSITE" id="PS00631"/>
    </source>
</evidence>
<dbReference type="NCBIfam" id="NF002074">
    <property type="entry name" value="PRK00913.1-4"/>
    <property type="match status" value="1"/>
</dbReference>
<accession>A0AAN1WL15</accession>
<feature type="binding site" evidence="9">
    <location>
        <position position="349"/>
    </location>
    <ligand>
        <name>Mn(2+)</name>
        <dbReference type="ChEBI" id="CHEBI:29035"/>
        <label>1</label>
    </ligand>
</feature>
<gene>
    <name evidence="9" type="primary">pepA</name>
    <name evidence="11" type="ORF">MARGE09_P3732</name>
</gene>
<dbReference type="Pfam" id="PF02789">
    <property type="entry name" value="Peptidase_M17_N"/>
    <property type="match status" value="1"/>
</dbReference>
<organism evidence="11 12">
    <name type="scientific">Marinagarivorans cellulosilyticus</name>
    <dbReference type="NCBI Taxonomy" id="2721545"/>
    <lineage>
        <taxon>Bacteria</taxon>
        <taxon>Pseudomonadati</taxon>
        <taxon>Pseudomonadota</taxon>
        <taxon>Gammaproteobacteria</taxon>
        <taxon>Cellvibrionales</taxon>
        <taxon>Cellvibrionaceae</taxon>
        <taxon>Marinagarivorans</taxon>
    </lineage>
</organism>
<evidence type="ECO:0000256" key="5">
    <source>
        <dbReference type="ARBA" id="ARBA00022670"/>
    </source>
</evidence>
<name>A0AAN1WL15_9GAMM</name>
<dbReference type="PANTHER" id="PTHR11963:SF23">
    <property type="entry name" value="CYTOSOL AMINOPEPTIDASE"/>
    <property type="match status" value="1"/>
</dbReference>
<evidence type="ECO:0000256" key="8">
    <source>
        <dbReference type="ARBA" id="ARBA00023211"/>
    </source>
</evidence>
<keyword evidence="12" id="KW-1185">Reference proteome</keyword>